<protein>
    <recommendedName>
        <fullName evidence="2">PCI domain-containing protein</fullName>
    </recommendedName>
</protein>
<dbReference type="GO" id="GO:0003690">
    <property type="term" value="F:double-stranded DNA binding"/>
    <property type="evidence" value="ECO:0007669"/>
    <property type="project" value="InterPro"/>
</dbReference>
<comment type="similarity">
    <text evidence="1">Belongs to the CSN12 family.</text>
</comment>
<dbReference type="OrthoDB" id="10252687at2759"/>
<dbReference type="Pfam" id="PF01399">
    <property type="entry name" value="PCI"/>
    <property type="match status" value="1"/>
</dbReference>
<sequence>MSALYKQFRLALKTQNGHALGAVFSPRNADISSFAFSTNHANVRRDIEYELSQLPAKSRPAWVEAFIGLWKVAYTLERDEEPGAWARAYEGQKETMLAVVRGYQNASWPHWTLPVMYTACKYLRTIAMKADEEGKTGCLEDAARIVNRAFTVCISDRAPLEESRKWGTYYIVNLLFKTYFKLNAITLSKNILRALAATTADMPPLSAFPKAHQVTFKYYVGVIYFLEENYALAGENLMDAWKLCHPDATRNQELILTYLIPTKLCTTHTLPTAALLSRYPRLHALFAPLCTTIKSGNLIAFDAAMAAGEQEFVKRRIFLTLERGREIAMRNLFRKVYLYCDKSTRIPVRTFQAAMGSGKVEVEGEEVECLIAGLIYKGLVKGYISREKQMVVLSGTMAFPGTGV</sequence>
<gene>
    <name evidence="3" type="ORF">P167DRAFT_552686</name>
</gene>
<dbReference type="Gene3D" id="1.10.10.10">
    <property type="entry name" value="Winged helix-like DNA-binding domain superfamily/Winged helix DNA-binding domain"/>
    <property type="match status" value="1"/>
</dbReference>
<reference evidence="3 4" key="1">
    <citation type="journal article" date="2018" name="Nat. Ecol. Evol.">
        <title>Pezizomycetes genomes reveal the molecular basis of ectomycorrhizal truffle lifestyle.</title>
        <authorList>
            <person name="Murat C."/>
            <person name="Payen T."/>
            <person name="Noel B."/>
            <person name="Kuo A."/>
            <person name="Morin E."/>
            <person name="Chen J."/>
            <person name="Kohler A."/>
            <person name="Krizsan K."/>
            <person name="Balestrini R."/>
            <person name="Da Silva C."/>
            <person name="Montanini B."/>
            <person name="Hainaut M."/>
            <person name="Levati E."/>
            <person name="Barry K.W."/>
            <person name="Belfiori B."/>
            <person name="Cichocki N."/>
            <person name="Clum A."/>
            <person name="Dockter R.B."/>
            <person name="Fauchery L."/>
            <person name="Guy J."/>
            <person name="Iotti M."/>
            <person name="Le Tacon F."/>
            <person name="Lindquist E.A."/>
            <person name="Lipzen A."/>
            <person name="Malagnac F."/>
            <person name="Mello A."/>
            <person name="Molinier V."/>
            <person name="Miyauchi S."/>
            <person name="Poulain J."/>
            <person name="Riccioni C."/>
            <person name="Rubini A."/>
            <person name="Sitrit Y."/>
            <person name="Splivallo R."/>
            <person name="Traeger S."/>
            <person name="Wang M."/>
            <person name="Zifcakova L."/>
            <person name="Wipf D."/>
            <person name="Zambonelli A."/>
            <person name="Paolocci F."/>
            <person name="Nowrousian M."/>
            <person name="Ottonello S."/>
            <person name="Baldrian P."/>
            <person name="Spatafora J.W."/>
            <person name="Henrissat B."/>
            <person name="Nagy L.G."/>
            <person name="Aury J.M."/>
            <person name="Wincker P."/>
            <person name="Grigoriev I.V."/>
            <person name="Bonfante P."/>
            <person name="Martin F.M."/>
        </authorList>
    </citation>
    <scope>NUCLEOTIDE SEQUENCE [LARGE SCALE GENOMIC DNA]</scope>
    <source>
        <strain evidence="3 4">CCBAS932</strain>
    </source>
</reference>
<accession>A0A3N4KXN7</accession>
<dbReference type="SMART" id="SM00753">
    <property type="entry name" value="PAM"/>
    <property type="match status" value="1"/>
</dbReference>
<dbReference type="EMBL" id="ML119119">
    <property type="protein sequence ID" value="RPB14179.1"/>
    <property type="molecule type" value="Genomic_DNA"/>
</dbReference>
<dbReference type="InterPro" id="IPR045114">
    <property type="entry name" value="Csn12-like"/>
</dbReference>
<dbReference type="AlphaFoldDB" id="A0A3N4KXN7"/>
<dbReference type="Proteomes" id="UP000277580">
    <property type="component" value="Unassembled WGS sequence"/>
</dbReference>
<keyword evidence="4" id="KW-1185">Reference proteome</keyword>
<dbReference type="FunCoup" id="A0A3N4KXN7">
    <property type="interactions" value="890"/>
</dbReference>
<name>A0A3N4KXN7_9PEZI</name>
<evidence type="ECO:0000313" key="3">
    <source>
        <dbReference type="EMBL" id="RPB14179.1"/>
    </source>
</evidence>
<dbReference type="PANTHER" id="PTHR12732">
    <property type="entry name" value="UNCHARACTERIZED PROTEASOME COMPONENT REGION PCI-CONTAINING"/>
    <property type="match status" value="1"/>
</dbReference>
<dbReference type="STRING" id="1392247.A0A3N4KXN7"/>
<evidence type="ECO:0000259" key="2">
    <source>
        <dbReference type="PROSITE" id="PS50250"/>
    </source>
</evidence>
<dbReference type="PANTHER" id="PTHR12732:SF0">
    <property type="entry name" value="PCI DOMAIN-CONTAINING PROTEIN 2"/>
    <property type="match status" value="1"/>
</dbReference>
<dbReference type="GO" id="GO:0003723">
    <property type="term" value="F:RNA binding"/>
    <property type="evidence" value="ECO:0007669"/>
    <property type="project" value="InterPro"/>
</dbReference>
<dbReference type="InParanoid" id="A0A3N4KXN7"/>
<evidence type="ECO:0000313" key="4">
    <source>
        <dbReference type="Proteomes" id="UP000277580"/>
    </source>
</evidence>
<organism evidence="3 4">
    <name type="scientific">Morchella conica CCBAS932</name>
    <dbReference type="NCBI Taxonomy" id="1392247"/>
    <lineage>
        <taxon>Eukaryota</taxon>
        <taxon>Fungi</taxon>
        <taxon>Dikarya</taxon>
        <taxon>Ascomycota</taxon>
        <taxon>Pezizomycotina</taxon>
        <taxon>Pezizomycetes</taxon>
        <taxon>Pezizales</taxon>
        <taxon>Morchellaceae</taxon>
        <taxon>Morchella</taxon>
    </lineage>
</organism>
<feature type="domain" description="PCI" evidence="2">
    <location>
        <begin position="214"/>
        <end position="398"/>
    </location>
</feature>
<dbReference type="PROSITE" id="PS50250">
    <property type="entry name" value="PCI"/>
    <property type="match status" value="1"/>
</dbReference>
<dbReference type="InterPro" id="IPR000717">
    <property type="entry name" value="PCI_dom"/>
</dbReference>
<dbReference type="InterPro" id="IPR036388">
    <property type="entry name" value="WH-like_DNA-bd_sf"/>
</dbReference>
<evidence type="ECO:0000256" key="1">
    <source>
        <dbReference type="ARBA" id="ARBA00025771"/>
    </source>
</evidence>
<proteinExistence type="inferred from homology"/>